<sequence>MARTAYRLGGQGGPATWLYNRLRSPDAKPSGLQLSLLGSSLRKAFTGYEGVCIVDHPLLAHILSPVCRAAYLHCEIAAPGLSAVPDAWRTFVPLESTAQKLEALGVNSERLSVTGLVVEPQLAEIAESTLQARLARLDSDQPLTVGFFASGAEPRPHTAAISAGLASVTRAGHKAVISWGTGMLKAAKTQFALRRAGALDEAFRVIWARDRESSTGALAGVFPDLDLMVCAAHERTGWAVGLGLPMLALLPHIGPFAPDNFAFASEQGVCLPLDGTAAAARLGDTLAELRRSGRLAEMARSGWGRHAITGAKTAARVLLSAA</sequence>
<gene>
    <name evidence="1" type="ORF">FJY68_10240</name>
</gene>
<protein>
    <submittedName>
        <fullName evidence="1">Uncharacterized protein</fullName>
    </submittedName>
</protein>
<name>A0A937XHM6_UNCW3</name>
<organism evidence="1 2">
    <name type="scientific">candidate division WOR-3 bacterium</name>
    <dbReference type="NCBI Taxonomy" id="2052148"/>
    <lineage>
        <taxon>Bacteria</taxon>
        <taxon>Bacteria division WOR-3</taxon>
    </lineage>
</organism>
<proteinExistence type="predicted"/>
<comment type="caution">
    <text evidence="1">The sequence shown here is derived from an EMBL/GenBank/DDBJ whole genome shotgun (WGS) entry which is preliminary data.</text>
</comment>
<accession>A0A937XHM6</accession>
<dbReference type="AlphaFoldDB" id="A0A937XHM6"/>
<evidence type="ECO:0000313" key="2">
    <source>
        <dbReference type="Proteomes" id="UP000779900"/>
    </source>
</evidence>
<dbReference type="EMBL" id="VGIR01000067">
    <property type="protein sequence ID" value="MBM3332206.1"/>
    <property type="molecule type" value="Genomic_DNA"/>
</dbReference>
<reference evidence="1" key="1">
    <citation type="submission" date="2019-03" db="EMBL/GenBank/DDBJ databases">
        <title>Lake Tanganyika Metagenome-Assembled Genomes (MAGs).</title>
        <authorList>
            <person name="Tran P."/>
        </authorList>
    </citation>
    <scope>NUCLEOTIDE SEQUENCE</scope>
    <source>
        <strain evidence="1">K_DeepCast_150m_m2_040</strain>
    </source>
</reference>
<evidence type="ECO:0000313" key="1">
    <source>
        <dbReference type="EMBL" id="MBM3332206.1"/>
    </source>
</evidence>
<dbReference type="Proteomes" id="UP000779900">
    <property type="component" value="Unassembled WGS sequence"/>
</dbReference>